<feature type="signal peptide" evidence="4">
    <location>
        <begin position="1"/>
        <end position="24"/>
    </location>
</feature>
<evidence type="ECO:0000256" key="4">
    <source>
        <dbReference type="SAM" id="SignalP"/>
    </source>
</evidence>
<sequence>MSRPRPHRTAAAIGAALLATLALAACAGGSGDSSGSSAASVGSAGESADRPADSGGSGGGSGERAPSSQGGDSGAKGSTGGPADPVTVANLAASKESLARRASIALQVKNIGQAVAKVRAASAAAEGIVLSENIGTADGTAPLAESAKVTATTYAEITISVPSTELDRVVSELGSVGTVIRSTSSSENVGGQIVDTQSRLETMRVSVERVRSFLEKSTDLNQIVAMEAELTRRQSDLEALEAQLASLKGSVARSPIQISLTTEPGAIAEEPDQAGFLVGLKGGWDAFTGSATVLLTVVGALLPFLALFALLALPAWWYLRRRRPVNPAPSVLPQ</sequence>
<evidence type="ECO:0000256" key="3">
    <source>
        <dbReference type="SAM" id="Phobius"/>
    </source>
</evidence>
<feature type="chain" id="PRO_5038501568" description="DUF4349 domain-containing protein" evidence="4">
    <location>
        <begin position="25"/>
        <end position="334"/>
    </location>
</feature>
<dbReference type="PROSITE" id="PS51257">
    <property type="entry name" value="PROKAR_LIPOPROTEIN"/>
    <property type="match status" value="1"/>
</dbReference>
<evidence type="ECO:0000313" key="6">
    <source>
        <dbReference type="EMBL" id="SDO87959.1"/>
    </source>
</evidence>
<evidence type="ECO:0000313" key="7">
    <source>
        <dbReference type="Proteomes" id="UP000199077"/>
    </source>
</evidence>
<dbReference type="InterPro" id="IPR025645">
    <property type="entry name" value="DUF4349"/>
</dbReference>
<proteinExistence type="predicted"/>
<dbReference type="Proteomes" id="UP000199077">
    <property type="component" value="Chromosome I"/>
</dbReference>
<feature type="region of interest" description="Disordered" evidence="2">
    <location>
        <begin position="27"/>
        <end position="86"/>
    </location>
</feature>
<feature type="coiled-coil region" evidence="1">
    <location>
        <begin position="223"/>
        <end position="250"/>
    </location>
</feature>
<protein>
    <recommendedName>
        <fullName evidence="5">DUF4349 domain-containing protein</fullName>
    </recommendedName>
</protein>
<keyword evidence="1" id="KW-0175">Coiled coil</keyword>
<dbReference type="RefSeq" id="WP_091781878.1">
    <property type="nucleotide sequence ID" value="NZ_LT629711.1"/>
</dbReference>
<dbReference type="STRING" id="443156.SAMN04489867_0834"/>
<evidence type="ECO:0000256" key="2">
    <source>
        <dbReference type="SAM" id="MobiDB-lite"/>
    </source>
</evidence>
<evidence type="ECO:0000256" key="1">
    <source>
        <dbReference type="SAM" id="Coils"/>
    </source>
</evidence>
<keyword evidence="4" id="KW-0732">Signal</keyword>
<feature type="compositionally biased region" description="Gly residues" evidence="2">
    <location>
        <begin position="71"/>
        <end position="80"/>
    </location>
</feature>
<name>A0A1H0N5H5_9MICO</name>
<evidence type="ECO:0000259" key="5">
    <source>
        <dbReference type="Pfam" id="PF14257"/>
    </source>
</evidence>
<feature type="domain" description="DUF4349" evidence="5">
    <location>
        <begin position="97"/>
        <end position="317"/>
    </location>
</feature>
<accession>A0A1H0N5H5</accession>
<dbReference type="OrthoDB" id="186919at2"/>
<dbReference type="EMBL" id="LT629711">
    <property type="protein sequence ID" value="SDO87959.1"/>
    <property type="molecule type" value="Genomic_DNA"/>
</dbReference>
<dbReference type="AlphaFoldDB" id="A0A1H0N5H5"/>
<keyword evidence="7" id="KW-1185">Reference proteome</keyword>
<dbReference type="Pfam" id="PF14257">
    <property type="entry name" value="DUF4349"/>
    <property type="match status" value="1"/>
</dbReference>
<gene>
    <name evidence="6" type="ORF">SAMN04489867_0834</name>
</gene>
<feature type="compositionally biased region" description="Low complexity" evidence="2">
    <location>
        <begin position="27"/>
        <end position="46"/>
    </location>
</feature>
<keyword evidence="3" id="KW-0812">Transmembrane</keyword>
<reference evidence="7" key="1">
    <citation type="submission" date="2016-10" db="EMBL/GenBank/DDBJ databases">
        <authorList>
            <person name="Varghese N."/>
            <person name="Submissions S."/>
        </authorList>
    </citation>
    <scope>NUCLEOTIDE SEQUENCE [LARGE SCALE GENOMIC DNA]</scope>
    <source>
        <strain evidence="7">DSM 22329</strain>
    </source>
</reference>
<keyword evidence="3" id="KW-1133">Transmembrane helix</keyword>
<feature type="transmembrane region" description="Helical" evidence="3">
    <location>
        <begin position="293"/>
        <end position="319"/>
    </location>
</feature>
<keyword evidence="3" id="KW-0472">Membrane</keyword>
<organism evidence="6 7">
    <name type="scientific">Pedococcus dokdonensis</name>
    <dbReference type="NCBI Taxonomy" id="443156"/>
    <lineage>
        <taxon>Bacteria</taxon>
        <taxon>Bacillati</taxon>
        <taxon>Actinomycetota</taxon>
        <taxon>Actinomycetes</taxon>
        <taxon>Micrococcales</taxon>
        <taxon>Intrasporangiaceae</taxon>
        <taxon>Pedococcus</taxon>
    </lineage>
</organism>